<dbReference type="Proteomes" id="UP001239111">
    <property type="component" value="Chromosome 3"/>
</dbReference>
<accession>A0ACC2NQF4</accession>
<sequence>MYRTTLAYILCKTLDDFETSCDLIVNMIESGYSPKICPNFLKEEPDDNTGIKAKVFLFDDDRVIVVWASYTQCNKSKTLKIFFAPRFSCEIQTTIVNLNNERLKVDQVLENLLILRTTNGYEMLHKDVCENVCSVIFDNEGLMLQKPNGTNPTGRALGYFVHPAEFDSNLHKNAGYCFLTQSQERLNASLLFTQDTRFVLNSAIRNGFEASTIKVSTASGILSICKQNSKDREILTCSRGNSTLWLDLKFLEVFEDPVVYNLPEGRFLVVASRKRQSIIQTEKKYYEFLLTAFDADGKQGYSVFVEKAYCRDGLDNVYVHIFESEGGLYCVSFFIQDQMFRVIVRCYPESILFGESPSDQ</sequence>
<reference evidence="1" key="1">
    <citation type="submission" date="2023-04" db="EMBL/GenBank/DDBJ databases">
        <title>A chromosome-level genome assembly of the parasitoid wasp Eretmocerus hayati.</title>
        <authorList>
            <person name="Zhong Y."/>
            <person name="Liu S."/>
            <person name="Liu Y."/>
        </authorList>
    </citation>
    <scope>NUCLEOTIDE SEQUENCE</scope>
    <source>
        <strain evidence="1">ZJU_SS_LIU_2023</strain>
    </source>
</reference>
<comment type="caution">
    <text evidence="1">The sequence shown here is derived from an EMBL/GenBank/DDBJ whole genome shotgun (WGS) entry which is preliminary data.</text>
</comment>
<organism evidence="1 2">
    <name type="scientific">Eretmocerus hayati</name>
    <dbReference type="NCBI Taxonomy" id="131215"/>
    <lineage>
        <taxon>Eukaryota</taxon>
        <taxon>Metazoa</taxon>
        <taxon>Ecdysozoa</taxon>
        <taxon>Arthropoda</taxon>
        <taxon>Hexapoda</taxon>
        <taxon>Insecta</taxon>
        <taxon>Pterygota</taxon>
        <taxon>Neoptera</taxon>
        <taxon>Endopterygota</taxon>
        <taxon>Hymenoptera</taxon>
        <taxon>Apocrita</taxon>
        <taxon>Proctotrupomorpha</taxon>
        <taxon>Chalcidoidea</taxon>
        <taxon>Aphelinidae</taxon>
        <taxon>Aphelininae</taxon>
        <taxon>Eretmocerus</taxon>
    </lineage>
</organism>
<evidence type="ECO:0000313" key="1">
    <source>
        <dbReference type="EMBL" id="KAJ8673342.1"/>
    </source>
</evidence>
<dbReference type="EMBL" id="CM056743">
    <property type="protein sequence ID" value="KAJ8673342.1"/>
    <property type="molecule type" value="Genomic_DNA"/>
</dbReference>
<keyword evidence="2" id="KW-1185">Reference proteome</keyword>
<gene>
    <name evidence="1" type="ORF">QAD02_004604</name>
</gene>
<evidence type="ECO:0000313" key="2">
    <source>
        <dbReference type="Proteomes" id="UP001239111"/>
    </source>
</evidence>
<name>A0ACC2NQF4_9HYME</name>
<protein>
    <submittedName>
        <fullName evidence="1">Uncharacterized protein</fullName>
    </submittedName>
</protein>
<proteinExistence type="predicted"/>